<dbReference type="InterPro" id="IPR000522">
    <property type="entry name" value="ABC_transptr_permease_BtuC"/>
</dbReference>
<evidence type="ECO:0000256" key="2">
    <source>
        <dbReference type="ARBA" id="ARBA00007935"/>
    </source>
</evidence>
<name>A0A075LME7_9BACI</name>
<comment type="subcellular location">
    <subcellularLocation>
        <location evidence="1">Cell membrane</location>
        <topology evidence="1">Multi-pass membrane protein</topology>
    </subcellularLocation>
</comment>
<dbReference type="RefSeq" id="WP_038562700.1">
    <property type="nucleotide sequence ID" value="NZ_CP008876.1"/>
</dbReference>
<evidence type="ECO:0000256" key="8">
    <source>
        <dbReference type="SAM" id="Phobius"/>
    </source>
</evidence>
<evidence type="ECO:0000313" key="10">
    <source>
        <dbReference type="Proteomes" id="UP000027980"/>
    </source>
</evidence>
<keyword evidence="5 8" id="KW-0812">Transmembrane</keyword>
<feature type="transmembrane region" description="Helical" evidence="8">
    <location>
        <begin position="250"/>
        <end position="277"/>
    </location>
</feature>
<feature type="transmembrane region" description="Helical" evidence="8">
    <location>
        <begin position="125"/>
        <end position="149"/>
    </location>
</feature>
<dbReference type="CDD" id="cd06550">
    <property type="entry name" value="TM_ABC_iron-siderophores_like"/>
    <property type="match status" value="1"/>
</dbReference>
<dbReference type="Proteomes" id="UP000027980">
    <property type="component" value="Chromosome"/>
</dbReference>
<keyword evidence="7 8" id="KW-0472">Membrane</keyword>
<dbReference type="HOGENOM" id="CLU_013016_1_2_9"/>
<evidence type="ECO:0000256" key="7">
    <source>
        <dbReference type="ARBA" id="ARBA00023136"/>
    </source>
</evidence>
<keyword evidence="6 8" id="KW-1133">Transmembrane helix</keyword>
<dbReference type="GO" id="GO:0022857">
    <property type="term" value="F:transmembrane transporter activity"/>
    <property type="evidence" value="ECO:0007669"/>
    <property type="project" value="InterPro"/>
</dbReference>
<evidence type="ECO:0000256" key="1">
    <source>
        <dbReference type="ARBA" id="ARBA00004651"/>
    </source>
</evidence>
<feature type="transmembrane region" description="Helical" evidence="8">
    <location>
        <begin position="289"/>
        <end position="306"/>
    </location>
</feature>
<dbReference type="SUPFAM" id="SSF81345">
    <property type="entry name" value="ABC transporter involved in vitamin B12 uptake, BtuC"/>
    <property type="match status" value="1"/>
</dbReference>
<evidence type="ECO:0000313" key="9">
    <source>
        <dbReference type="EMBL" id="AIF67311.1"/>
    </source>
</evidence>
<proteinExistence type="inferred from homology"/>
<feature type="transmembrane region" description="Helical" evidence="8">
    <location>
        <begin position="201"/>
        <end position="222"/>
    </location>
</feature>
<dbReference type="PANTHER" id="PTHR30472">
    <property type="entry name" value="FERRIC ENTEROBACTIN TRANSPORT SYSTEM PERMEASE PROTEIN"/>
    <property type="match status" value="1"/>
</dbReference>
<feature type="transmembrane region" description="Helical" evidence="8">
    <location>
        <begin position="94"/>
        <end position="113"/>
    </location>
</feature>
<dbReference type="Gene3D" id="1.10.3470.10">
    <property type="entry name" value="ABC transporter involved in vitamin B12 uptake, BtuC"/>
    <property type="match status" value="1"/>
</dbReference>
<gene>
    <name evidence="9" type="ORF">GZ22_12100</name>
</gene>
<evidence type="ECO:0000256" key="6">
    <source>
        <dbReference type="ARBA" id="ARBA00022989"/>
    </source>
</evidence>
<comment type="similarity">
    <text evidence="2">Belongs to the binding-protein-dependent transport system permease family. FecCD subfamily.</text>
</comment>
<evidence type="ECO:0000256" key="5">
    <source>
        <dbReference type="ARBA" id="ARBA00022692"/>
    </source>
</evidence>
<dbReference type="OrthoDB" id="9811721at2"/>
<dbReference type="AlphaFoldDB" id="A0A075LME7"/>
<feature type="transmembrane region" description="Helical" evidence="8">
    <location>
        <begin position="161"/>
        <end position="181"/>
    </location>
</feature>
<dbReference type="EMBL" id="CP008876">
    <property type="protein sequence ID" value="AIF67311.1"/>
    <property type="molecule type" value="Genomic_DNA"/>
</dbReference>
<dbReference type="GO" id="GO:0033214">
    <property type="term" value="P:siderophore-iron import into cell"/>
    <property type="evidence" value="ECO:0007669"/>
    <property type="project" value="TreeGrafter"/>
</dbReference>
<evidence type="ECO:0000256" key="4">
    <source>
        <dbReference type="ARBA" id="ARBA00022475"/>
    </source>
</evidence>
<accession>A0A075LME7</accession>
<reference evidence="9 10" key="1">
    <citation type="submission" date="2014-07" db="EMBL/GenBank/DDBJ databases">
        <title>Complete genome sequence of a moderately halophilic bacterium Terribacillus aidingensis MP602, isolated from Cryptomeria fortunei in Tianmu mountain in China.</title>
        <authorList>
            <person name="Wang Y."/>
            <person name="Lu P."/>
            <person name="Zhang L."/>
        </authorList>
    </citation>
    <scope>NUCLEOTIDE SEQUENCE [LARGE SCALE GENOMIC DNA]</scope>
    <source>
        <strain evidence="9 10">MP602</strain>
    </source>
</reference>
<keyword evidence="3" id="KW-0813">Transport</keyword>
<keyword evidence="4" id="KW-1003">Cell membrane</keyword>
<organism evidence="9 10">
    <name type="scientific">Terribacillus saccharophilus</name>
    <dbReference type="NCBI Taxonomy" id="361277"/>
    <lineage>
        <taxon>Bacteria</taxon>
        <taxon>Bacillati</taxon>
        <taxon>Bacillota</taxon>
        <taxon>Bacilli</taxon>
        <taxon>Bacillales</taxon>
        <taxon>Bacillaceae</taxon>
        <taxon>Terribacillus</taxon>
    </lineage>
</organism>
<dbReference type="KEGG" id="tap:GZ22_12100"/>
<dbReference type="GO" id="GO:0005886">
    <property type="term" value="C:plasma membrane"/>
    <property type="evidence" value="ECO:0007669"/>
    <property type="project" value="UniProtKB-SubCell"/>
</dbReference>
<dbReference type="GeneID" id="34220047"/>
<feature type="transmembrane region" description="Helical" evidence="8">
    <location>
        <begin position="318"/>
        <end position="339"/>
    </location>
</feature>
<dbReference type="InterPro" id="IPR037294">
    <property type="entry name" value="ABC_BtuC-like"/>
</dbReference>
<evidence type="ECO:0000256" key="3">
    <source>
        <dbReference type="ARBA" id="ARBA00022448"/>
    </source>
</evidence>
<dbReference type="PANTHER" id="PTHR30472:SF23">
    <property type="entry name" value="IRON-UPTAKE SYSTEM PERMEASE PROTEIN FEUC"/>
    <property type="match status" value="1"/>
</dbReference>
<feature type="transmembrane region" description="Helical" evidence="8">
    <location>
        <begin position="9"/>
        <end position="28"/>
    </location>
</feature>
<sequence length="345" mass="37291">MRLRIGSKLILSGLIISLLLLLSIYLHLTNGSYTMTVGDIARTLFGLNDGRKLELVIFQFRLPRIVIGALVGAGLGIAGAVMQGVTRNGLADPGILGINAGAGTAIVIYIFFFQGMIQSESIGGWLAVLMMPIFGFIGGLLVALLIFAFSWRQGTLDMQRLILTGIALGTGFGALSLYISLKMNANDFEMATVWTTGSIYNANWIYIYAMLPWIIILGALLYRKSYLLNYFQLSDDSIRSLGIRNEREKAILLLASIGLVSACVSVSGGIAFVGLIAPHISRRLVGNDYRYNMPISALTGMVLLVFSDYIAKTVFAPAELAVGIVVSIIGVPYFLYLLVKANRGG</sequence>
<protein>
    <submittedName>
        <fullName evidence="9">Iron ABC transporter permease</fullName>
    </submittedName>
</protein>
<dbReference type="Pfam" id="PF01032">
    <property type="entry name" value="FecCD"/>
    <property type="match status" value="1"/>
</dbReference>
<feature type="transmembrane region" description="Helical" evidence="8">
    <location>
        <begin position="62"/>
        <end position="82"/>
    </location>
</feature>
<dbReference type="FunFam" id="1.10.3470.10:FF:000001">
    <property type="entry name" value="Vitamin B12 ABC transporter permease BtuC"/>
    <property type="match status" value="1"/>
</dbReference>